<evidence type="ECO:0000313" key="1">
    <source>
        <dbReference type="EMBL" id="SJN24038.1"/>
    </source>
</evidence>
<keyword evidence="2" id="KW-1185">Reference proteome</keyword>
<gene>
    <name evidence="1" type="ORF">FM119_03965</name>
</gene>
<sequence>MNQLDRLTGLPLFKPYVTRLYDGVERHYVWAAATADHISYHETWSQALDELVERTSVAEATA</sequence>
<dbReference type="Proteomes" id="UP000196778">
    <property type="component" value="Unassembled WGS sequence"/>
</dbReference>
<dbReference type="RefSeq" id="WP_087136375.1">
    <property type="nucleotide sequence ID" value="NZ_FUKR01000022.1"/>
</dbReference>
<evidence type="ECO:0000313" key="2">
    <source>
        <dbReference type="Proteomes" id="UP000196778"/>
    </source>
</evidence>
<accession>A0A1R4IWF5</accession>
<dbReference type="EMBL" id="FUKR01000022">
    <property type="protein sequence ID" value="SJN24038.1"/>
    <property type="molecule type" value="Genomic_DNA"/>
</dbReference>
<proteinExistence type="predicted"/>
<protein>
    <submittedName>
        <fullName evidence="1">Uncharacterized protein</fullName>
    </submittedName>
</protein>
<name>A0A1R4IWF5_9MICO</name>
<dbReference type="AlphaFoldDB" id="A0A1R4IWF5"/>
<reference evidence="2" key="1">
    <citation type="submission" date="2017-02" db="EMBL/GenBank/DDBJ databases">
        <authorList>
            <person name="Dridi B."/>
        </authorList>
    </citation>
    <scope>NUCLEOTIDE SEQUENCE [LARGE SCALE GENOMIC DNA]</scope>
    <source>
        <strain evidence="2">EB411</strain>
    </source>
</reference>
<organism evidence="1 2">
    <name type="scientific">Mycetocola reblochoni REB411</name>
    <dbReference type="NCBI Taxonomy" id="1255698"/>
    <lineage>
        <taxon>Bacteria</taxon>
        <taxon>Bacillati</taxon>
        <taxon>Actinomycetota</taxon>
        <taxon>Actinomycetes</taxon>
        <taxon>Micrococcales</taxon>
        <taxon>Microbacteriaceae</taxon>
        <taxon>Mycetocola</taxon>
    </lineage>
</organism>